<proteinExistence type="predicted"/>
<evidence type="ECO:0000313" key="2">
    <source>
        <dbReference type="WBParaSite" id="SPAL_0000687400.1"/>
    </source>
</evidence>
<dbReference type="WBParaSite" id="SPAL_0000687400.1">
    <property type="protein sequence ID" value="SPAL_0000687400.1"/>
    <property type="gene ID" value="SPAL_0000687400"/>
</dbReference>
<dbReference type="AlphaFoldDB" id="A0A0N5BLS8"/>
<accession>A0A0N5BLS8</accession>
<reference evidence="2" key="1">
    <citation type="submission" date="2017-02" db="UniProtKB">
        <authorList>
            <consortium name="WormBaseParasite"/>
        </authorList>
    </citation>
    <scope>IDENTIFICATION</scope>
</reference>
<organism evidence="1 2">
    <name type="scientific">Strongyloides papillosus</name>
    <name type="common">Intestinal threadworm</name>
    <dbReference type="NCBI Taxonomy" id="174720"/>
    <lineage>
        <taxon>Eukaryota</taxon>
        <taxon>Metazoa</taxon>
        <taxon>Ecdysozoa</taxon>
        <taxon>Nematoda</taxon>
        <taxon>Chromadorea</taxon>
        <taxon>Rhabditida</taxon>
        <taxon>Tylenchina</taxon>
        <taxon>Panagrolaimomorpha</taxon>
        <taxon>Strongyloidoidea</taxon>
        <taxon>Strongyloididae</taxon>
        <taxon>Strongyloides</taxon>
    </lineage>
</organism>
<keyword evidence="1" id="KW-1185">Reference proteome</keyword>
<protein>
    <submittedName>
        <fullName evidence="2">Mab-21 domain-containing protein</fullName>
    </submittedName>
</protein>
<evidence type="ECO:0000313" key="1">
    <source>
        <dbReference type="Proteomes" id="UP000046392"/>
    </source>
</evidence>
<name>A0A0N5BLS8_STREA</name>
<sequence>MTVSNNKDKLRWLINDDEEYESIVTRDEHSEKSNKNYDSTFLSKKIDEICENFLATNNFNVKTKNSYFNSIEEILLLLCKNVYNFVDVVGQLTVKKKINAVKDSNLLRFDIDASPLYKRDVFKFDTTCYTIPIKEDITKYLNDSVHLDENETQLSLALFLDEFNVSPLGSYKLINIKSLKYLQSSTKKHFRSICVVQSVIASQNWEKFLSFICKQINFSVLINGIERYISLKFIVADNVGFADIYKIVKNYKSSCKQQNCKSCLWKGIEWSSKRTPNDISINLRKHSISYLPPNSNMCNDPFHDLLSNGVLYTATMLTLKNMLLLLPPLMSTDEIKNKLILEAKNRKFRNLRLVLFDKIFSKLTTTKRTSKAKNESHDVKSVNKCVNLNGNQTLSLGIVVFFVLKNTNFIQGVQ</sequence>
<dbReference type="Proteomes" id="UP000046392">
    <property type="component" value="Unplaced"/>
</dbReference>